<evidence type="ECO:0000256" key="2">
    <source>
        <dbReference type="ARBA" id="ARBA00005362"/>
    </source>
</evidence>
<accession>A0A377HRG7</accession>
<keyword evidence="9" id="KW-1185">Reference proteome</keyword>
<evidence type="ECO:0000256" key="4">
    <source>
        <dbReference type="ARBA" id="ARBA00022692"/>
    </source>
</evidence>
<dbReference type="InterPro" id="IPR019305">
    <property type="entry name" value="Uncharacterised_Smp"/>
</dbReference>
<comment type="similarity">
    <text evidence="2">Belongs to the Smp family.</text>
</comment>
<dbReference type="STRING" id="733.B0186_02435"/>
<keyword evidence="6 7" id="KW-0472">Membrane</keyword>
<organism evidence="8 9">
    <name type="scientific">Canicola haemoglobinophilus</name>
    <dbReference type="NCBI Taxonomy" id="733"/>
    <lineage>
        <taxon>Bacteria</taxon>
        <taxon>Pseudomonadati</taxon>
        <taxon>Pseudomonadota</taxon>
        <taxon>Gammaproteobacteria</taxon>
        <taxon>Pasteurellales</taxon>
        <taxon>Pasteurellaceae</taxon>
        <taxon>Canicola</taxon>
    </lineage>
</organism>
<keyword evidence="4 7" id="KW-0812">Transmembrane</keyword>
<evidence type="ECO:0000256" key="5">
    <source>
        <dbReference type="ARBA" id="ARBA00022989"/>
    </source>
</evidence>
<sequence length="220" mass="25023">MQKSGMLLGIVLLCATIMTVILFGVQQFKLGSQLASLNQVSHLSHLLVRQQANLFSMLLVNKGSSDVLSEKLNEFAKEEFVIDASIYSTNGELLAQSTNFPGVRHRLKLEEKEQNDKGHNVQQIVEPIYSSNGVEGFLRITFDMKYGQTTQSKINQIFNQLYGELIIVFLAGALLASSVHYFLSHYRRTRQKMLDTTSIVNVLKNPATTNFHRRRKRFKR</sequence>
<comment type="subcellular location">
    <subcellularLocation>
        <location evidence="1">Cell membrane</location>
    </subcellularLocation>
</comment>
<dbReference type="GO" id="GO:0005886">
    <property type="term" value="C:plasma membrane"/>
    <property type="evidence" value="ECO:0007669"/>
    <property type="project" value="UniProtKB-SubCell"/>
</dbReference>
<reference evidence="8 9" key="1">
    <citation type="submission" date="2018-06" db="EMBL/GenBank/DDBJ databases">
        <authorList>
            <consortium name="Pathogen Informatics"/>
            <person name="Doyle S."/>
        </authorList>
    </citation>
    <scope>NUCLEOTIDE SEQUENCE [LARGE SCALE GENOMIC DNA]</scope>
    <source>
        <strain evidence="8 9">NCTC1659</strain>
    </source>
</reference>
<evidence type="ECO:0000313" key="8">
    <source>
        <dbReference type="EMBL" id="STO59045.1"/>
    </source>
</evidence>
<dbReference type="EMBL" id="UGHF01000001">
    <property type="protein sequence ID" value="STO59045.1"/>
    <property type="molecule type" value="Genomic_DNA"/>
</dbReference>
<feature type="transmembrane region" description="Helical" evidence="7">
    <location>
        <begin position="161"/>
        <end position="183"/>
    </location>
</feature>
<gene>
    <name evidence="8" type="primary">aphA</name>
    <name evidence="8" type="ORF">NCTC1659_00269</name>
</gene>
<evidence type="ECO:0000256" key="1">
    <source>
        <dbReference type="ARBA" id="ARBA00004236"/>
    </source>
</evidence>
<evidence type="ECO:0000256" key="7">
    <source>
        <dbReference type="SAM" id="Phobius"/>
    </source>
</evidence>
<evidence type="ECO:0000256" key="3">
    <source>
        <dbReference type="ARBA" id="ARBA00022475"/>
    </source>
</evidence>
<proteinExistence type="inferred from homology"/>
<keyword evidence="3" id="KW-1003">Cell membrane</keyword>
<keyword evidence="5 7" id="KW-1133">Transmembrane helix</keyword>
<name>A0A377HRG7_9PAST</name>
<evidence type="ECO:0000256" key="6">
    <source>
        <dbReference type="ARBA" id="ARBA00023136"/>
    </source>
</evidence>
<dbReference type="AlphaFoldDB" id="A0A377HRG7"/>
<protein>
    <submittedName>
        <fullName evidence="8">AphA-like regulator</fullName>
    </submittedName>
</protein>
<evidence type="ECO:0000313" key="9">
    <source>
        <dbReference type="Proteomes" id="UP000254329"/>
    </source>
</evidence>
<dbReference type="Pfam" id="PF10144">
    <property type="entry name" value="SMP_2"/>
    <property type="match status" value="1"/>
</dbReference>
<dbReference type="Proteomes" id="UP000254329">
    <property type="component" value="Unassembled WGS sequence"/>
</dbReference>